<dbReference type="GeneID" id="20241058"/>
<accession>V3ZHF3</accession>
<dbReference type="EMBL" id="KB203629">
    <property type="protein sequence ID" value="ESO83627.1"/>
    <property type="molecule type" value="Genomic_DNA"/>
</dbReference>
<dbReference type="CTD" id="20241058"/>
<evidence type="ECO:0000313" key="3">
    <source>
        <dbReference type="Proteomes" id="UP000030746"/>
    </source>
</evidence>
<evidence type="ECO:0000313" key="2">
    <source>
        <dbReference type="EMBL" id="ESO83627.1"/>
    </source>
</evidence>
<reference evidence="2 3" key="1">
    <citation type="journal article" date="2013" name="Nature">
        <title>Insights into bilaterian evolution from three spiralian genomes.</title>
        <authorList>
            <person name="Simakov O."/>
            <person name="Marletaz F."/>
            <person name="Cho S.J."/>
            <person name="Edsinger-Gonzales E."/>
            <person name="Havlak P."/>
            <person name="Hellsten U."/>
            <person name="Kuo D.H."/>
            <person name="Larsson T."/>
            <person name="Lv J."/>
            <person name="Arendt D."/>
            <person name="Savage R."/>
            <person name="Osoegawa K."/>
            <person name="de Jong P."/>
            <person name="Grimwood J."/>
            <person name="Chapman J.A."/>
            <person name="Shapiro H."/>
            <person name="Aerts A."/>
            <person name="Otillar R.P."/>
            <person name="Terry A.Y."/>
            <person name="Boore J.L."/>
            <person name="Grigoriev I.V."/>
            <person name="Lindberg D.R."/>
            <person name="Seaver E.C."/>
            <person name="Weisblat D.A."/>
            <person name="Putnam N.H."/>
            <person name="Rokhsar D.S."/>
        </authorList>
    </citation>
    <scope>NUCLEOTIDE SEQUENCE [LARGE SCALE GENOMIC DNA]</scope>
</reference>
<dbReference type="RefSeq" id="XP_009065656.1">
    <property type="nucleotide sequence ID" value="XM_009067408.1"/>
</dbReference>
<protein>
    <recommendedName>
        <fullName evidence="1">CARD domain-containing protein</fullName>
    </recommendedName>
</protein>
<dbReference type="CDD" id="cd01671">
    <property type="entry name" value="CARD"/>
    <property type="match status" value="2"/>
</dbReference>
<keyword evidence="3" id="KW-1185">Reference proteome</keyword>
<gene>
    <name evidence="2" type="ORF">LOTGIDRAFT_169097</name>
</gene>
<dbReference type="PROSITE" id="PS50209">
    <property type="entry name" value="CARD"/>
    <property type="match status" value="1"/>
</dbReference>
<dbReference type="SUPFAM" id="SSF47986">
    <property type="entry name" value="DEATH domain"/>
    <property type="match status" value="2"/>
</dbReference>
<dbReference type="InterPro" id="IPR001315">
    <property type="entry name" value="CARD"/>
</dbReference>
<dbReference type="KEGG" id="lgi:LOTGIDRAFT_169097"/>
<evidence type="ECO:0000259" key="1">
    <source>
        <dbReference type="PROSITE" id="PS50209"/>
    </source>
</evidence>
<dbReference type="GO" id="GO:0042981">
    <property type="term" value="P:regulation of apoptotic process"/>
    <property type="evidence" value="ECO:0007669"/>
    <property type="project" value="InterPro"/>
</dbReference>
<dbReference type="InterPro" id="IPR011029">
    <property type="entry name" value="DEATH-like_dom_sf"/>
</dbReference>
<organism evidence="2 3">
    <name type="scientific">Lottia gigantea</name>
    <name type="common">Giant owl limpet</name>
    <dbReference type="NCBI Taxonomy" id="225164"/>
    <lineage>
        <taxon>Eukaryota</taxon>
        <taxon>Metazoa</taxon>
        <taxon>Spiralia</taxon>
        <taxon>Lophotrochozoa</taxon>
        <taxon>Mollusca</taxon>
        <taxon>Gastropoda</taxon>
        <taxon>Patellogastropoda</taxon>
        <taxon>Lottioidea</taxon>
        <taxon>Lottiidae</taxon>
        <taxon>Lottia</taxon>
    </lineage>
</organism>
<proteinExistence type="predicted"/>
<name>V3ZHF3_LOTGI</name>
<feature type="domain" description="CARD" evidence="1">
    <location>
        <begin position="1"/>
        <end position="77"/>
    </location>
</feature>
<dbReference type="Gene3D" id="1.10.533.10">
    <property type="entry name" value="Death Domain, Fas"/>
    <property type="match status" value="2"/>
</dbReference>
<dbReference type="HOGENOM" id="CLU_676686_0_0_1"/>
<dbReference type="Proteomes" id="UP000030746">
    <property type="component" value="Unassembled WGS sequence"/>
</dbReference>
<dbReference type="AlphaFoldDB" id="V3ZHF3"/>
<sequence length="407" mass="47776">MVDNLVPEKLVPFLKKNKVIDQDDVEKIEKKCKDLRRDGVVTMLFFLYKSGRRAFKKLIVALKKAGDEQMELKLTKDLEKKIADLHLTKTKKQRELLCEVEFEVLRDNHESLVNELDYSVLKNYLFKKELEHYMKAMSTKDEKLRKEGAEEMVTIILKSGPNAFPELLESLNQAGYVELSLKLDSDLKQKKKEGGNTGLEIDLNSVAFPDYPNIPKLKIESDLFCEETAVLNWGRELIKWMKDDSGISWCFAMSEWFQNHEFKSEKELKTVLHYWLLEFEDVVNRGCFQINKIKLILDVTEAFFMPDSNSSIFHNKLIFTDIIKDFAPDFLTSEDKKEFFQTKKAEKERLLEQQQLLSEKLKYNLEGIVEGNQNFELLPIDIDRCELAKYFHSVVNDVRKIWEKFLV</sequence>